<evidence type="ECO:0008006" key="3">
    <source>
        <dbReference type="Google" id="ProtNLM"/>
    </source>
</evidence>
<sequence length="231" mass="26534">MAKDLDRILNDIPGFLSKREADFLYDVVRKNGGTIVEIGSLYGRSTVVLADALKNSDKKGRVYAIDPQYFDDLALGQLKSNLNKHNVDGFVEVVVATSEEASKNWNKPVDFLWIDGDHTYKMAETDFLLWEPYLREGGIIAYHDATFNYPDVRKVVSRYILRSRKFRNAGFIDNILFATKCRRSSLKDAVESLYTLSLKNMVTSSIYIKPPRFIKELVKPLVRKFSRSNYK</sequence>
<evidence type="ECO:0000313" key="1">
    <source>
        <dbReference type="EMBL" id="OGN01239.1"/>
    </source>
</evidence>
<dbReference type="AlphaFoldDB" id="A0A1F8EMF4"/>
<dbReference type="SUPFAM" id="SSF53335">
    <property type="entry name" value="S-adenosyl-L-methionine-dependent methyltransferases"/>
    <property type="match status" value="1"/>
</dbReference>
<accession>A0A1F8EMF4</accession>
<name>A0A1F8EMF4_9BACT</name>
<dbReference type="Pfam" id="PF13578">
    <property type="entry name" value="Methyltransf_24"/>
    <property type="match status" value="1"/>
</dbReference>
<dbReference type="EMBL" id="MGJD01000008">
    <property type="protein sequence ID" value="OGN01239.1"/>
    <property type="molecule type" value="Genomic_DNA"/>
</dbReference>
<dbReference type="Gene3D" id="3.40.50.150">
    <property type="entry name" value="Vaccinia Virus protein VP39"/>
    <property type="match status" value="1"/>
</dbReference>
<evidence type="ECO:0000313" key="2">
    <source>
        <dbReference type="Proteomes" id="UP000177117"/>
    </source>
</evidence>
<protein>
    <recommendedName>
        <fullName evidence="3">Methyltransferase domain-containing protein</fullName>
    </recommendedName>
</protein>
<proteinExistence type="predicted"/>
<organism evidence="1 2">
    <name type="scientific">Candidatus Yanofskybacteria bacterium RIFCSPHIGHO2_01_FULL_41_53</name>
    <dbReference type="NCBI Taxonomy" id="1802663"/>
    <lineage>
        <taxon>Bacteria</taxon>
        <taxon>Candidatus Yanofskyibacteriota</taxon>
    </lineage>
</organism>
<reference evidence="1 2" key="1">
    <citation type="journal article" date="2016" name="Nat. Commun.">
        <title>Thousands of microbial genomes shed light on interconnected biogeochemical processes in an aquifer system.</title>
        <authorList>
            <person name="Anantharaman K."/>
            <person name="Brown C.T."/>
            <person name="Hug L.A."/>
            <person name="Sharon I."/>
            <person name="Castelle C.J."/>
            <person name="Probst A.J."/>
            <person name="Thomas B.C."/>
            <person name="Singh A."/>
            <person name="Wilkins M.J."/>
            <person name="Karaoz U."/>
            <person name="Brodie E.L."/>
            <person name="Williams K.H."/>
            <person name="Hubbard S.S."/>
            <person name="Banfield J.F."/>
        </authorList>
    </citation>
    <scope>NUCLEOTIDE SEQUENCE [LARGE SCALE GENOMIC DNA]</scope>
</reference>
<dbReference type="Proteomes" id="UP000177117">
    <property type="component" value="Unassembled WGS sequence"/>
</dbReference>
<comment type="caution">
    <text evidence="1">The sequence shown here is derived from an EMBL/GenBank/DDBJ whole genome shotgun (WGS) entry which is preliminary data.</text>
</comment>
<dbReference type="InterPro" id="IPR029063">
    <property type="entry name" value="SAM-dependent_MTases_sf"/>
</dbReference>
<gene>
    <name evidence="1" type="ORF">A2650_02400</name>
</gene>